<evidence type="ECO:0000313" key="4">
    <source>
        <dbReference type="Proteomes" id="UP000054516"/>
    </source>
</evidence>
<dbReference type="Proteomes" id="UP000054516">
    <property type="component" value="Unassembled WGS sequence"/>
</dbReference>
<evidence type="ECO:0000313" key="3">
    <source>
        <dbReference type="EMBL" id="GAW25454.1"/>
    </source>
</evidence>
<sequence>MPARETQKSNTLDVLPSSAYPDVSSLGPGGEMYIQPSESSSRELSSITWGVSHVKRSPQAVYDSGKVIAIIIGIIFVSVFFPLYWMMHRTWRQEREDALKKREANSQEGVSLKFGKPELPSDPQTMRQEMDSQRVAQELSETKDALPHELLGEIAMPQELPAALHEMPAGDDDMGGKENRMIKPLPTTEDMLCGIGKNT</sequence>
<gene>
    <name evidence="3" type="ORF">SAMD00023353_0700530</name>
</gene>
<dbReference type="EMBL" id="DF977452">
    <property type="protein sequence ID" value="GAW25454.1"/>
    <property type="molecule type" value="Genomic_DNA"/>
</dbReference>
<dbReference type="AlphaFoldDB" id="A0A1S8A5T0"/>
<feature type="transmembrane region" description="Helical" evidence="2">
    <location>
        <begin position="67"/>
        <end position="85"/>
    </location>
</feature>
<feature type="region of interest" description="Disordered" evidence="1">
    <location>
        <begin position="1"/>
        <end position="23"/>
    </location>
</feature>
<keyword evidence="2" id="KW-0812">Transmembrane</keyword>
<evidence type="ECO:0000256" key="2">
    <source>
        <dbReference type="SAM" id="Phobius"/>
    </source>
</evidence>
<feature type="region of interest" description="Disordered" evidence="1">
    <location>
        <begin position="102"/>
        <end position="125"/>
    </location>
</feature>
<dbReference type="OrthoDB" id="4761494at2759"/>
<keyword evidence="2" id="KW-1133">Transmembrane helix</keyword>
<proteinExistence type="predicted"/>
<keyword evidence="2" id="KW-0472">Membrane</keyword>
<reference evidence="3" key="1">
    <citation type="submission" date="2016-03" db="EMBL/GenBank/DDBJ databases">
        <title>Draft genome sequence of Rosellinia necatrix.</title>
        <authorList>
            <person name="Kanematsu S."/>
        </authorList>
    </citation>
    <scope>NUCLEOTIDE SEQUENCE [LARGE SCALE GENOMIC DNA]</scope>
    <source>
        <strain evidence="3">W97</strain>
    </source>
</reference>
<evidence type="ECO:0000256" key="1">
    <source>
        <dbReference type="SAM" id="MobiDB-lite"/>
    </source>
</evidence>
<keyword evidence="4" id="KW-1185">Reference proteome</keyword>
<organism evidence="3">
    <name type="scientific">Rosellinia necatrix</name>
    <name type="common">White root-rot fungus</name>
    <dbReference type="NCBI Taxonomy" id="77044"/>
    <lineage>
        <taxon>Eukaryota</taxon>
        <taxon>Fungi</taxon>
        <taxon>Dikarya</taxon>
        <taxon>Ascomycota</taxon>
        <taxon>Pezizomycotina</taxon>
        <taxon>Sordariomycetes</taxon>
        <taxon>Xylariomycetidae</taxon>
        <taxon>Xylariales</taxon>
        <taxon>Xylariaceae</taxon>
        <taxon>Rosellinia</taxon>
    </lineage>
</organism>
<protein>
    <submittedName>
        <fullName evidence="3">Uncharacterized protein</fullName>
    </submittedName>
</protein>
<name>A0A1S8A5T0_ROSNE</name>
<accession>A0A1S8A5T0</accession>